<protein>
    <submittedName>
        <fullName evidence="2">Uncharacterized protein</fullName>
    </submittedName>
</protein>
<proteinExistence type="predicted"/>
<dbReference type="Proteomes" id="UP000245647">
    <property type="component" value="Unassembled WGS sequence"/>
</dbReference>
<feature type="transmembrane region" description="Helical" evidence="1">
    <location>
        <begin position="55"/>
        <end position="74"/>
    </location>
</feature>
<dbReference type="AlphaFoldDB" id="A0A2U2PCS7"/>
<keyword evidence="1" id="KW-0472">Membrane</keyword>
<evidence type="ECO:0000256" key="1">
    <source>
        <dbReference type="SAM" id="Phobius"/>
    </source>
</evidence>
<feature type="transmembrane region" description="Helical" evidence="1">
    <location>
        <begin position="80"/>
        <end position="98"/>
    </location>
</feature>
<evidence type="ECO:0000313" key="3">
    <source>
        <dbReference type="Proteomes" id="UP000245647"/>
    </source>
</evidence>
<reference evidence="2 3" key="1">
    <citation type="submission" date="2018-04" db="EMBL/GenBank/DDBJ databases">
        <title>Pedobacter chongqingensis sp. nov., isolated from a rottenly hemp rope.</title>
        <authorList>
            <person name="Cai Y."/>
        </authorList>
    </citation>
    <scope>NUCLEOTIDE SEQUENCE [LARGE SCALE GENOMIC DNA]</scope>
    <source>
        <strain evidence="2 3">FJ4-8</strain>
    </source>
</reference>
<evidence type="ECO:0000313" key="2">
    <source>
        <dbReference type="EMBL" id="PWG79195.1"/>
    </source>
</evidence>
<comment type="caution">
    <text evidence="2">The sequence shown here is derived from an EMBL/GenBank/DDBJ whole genome shotgun (WGS) entry which is preliminary data.</text>
</comment>
<name>A0A2U2PCS7_9SPHI</name>
<accession>A0A2U2PCS7</accession>
<keyword evidence="1" id="KW-1133">Transmembrane helix</keyword>
<gene>
    <name evidence="2" type="ORF">DDR33_18065</name>
</gene>
<dbReference type="EMBL" id="QEAS01000016">
    <property type="protein sequence ID" value="PWG79195.1"/>
    <property type="molecule type" value="Genomic_DNA"/>
</dbReference>
<organism evidence="2 3">
    <name type="scientific">Pararcticibacter amylolyticus</name>
    <dbReference type="NCBI Taxonomy" id="2173175"/>
    <lineage>
        <taxon>Bacteria</taxon>
        <taxon>Pseudomonadati</taxon>
        <taxon>Bacteroidota</taxon>
        <taxon>Sphingobacteriia</taxon>
        <taxon>Sphingobacteriales</taxon>
        <taxon>Sphingobacteriaceae</taxon>
        <taxon>Pararcticibacter</taxon>
    </lineage>
</organism>
<sequence>MYPAHIAALAENKLRDQTNNKKQLMFNHSNIIYFAIAAAIAIAFFIKYSVKGKSIILTMNALSLAFSGYCVHYGYVENNFYAYAVSILIFIATTHKLYQKI</sequence>
<keyword evidence="1" id="KW-0812">Transmembrane</keyword>
<feature type="transmembrane region" description="Helical" evidence="1">
    <location>
        <begin position="31"/>
        <end position="48"/>
    </location>
</feature>
<keyword evidence="3" id="KW-1185">Reference proteome</keyword>